<dbReference type="Proteomes" id="UP000828390">
    <property type="component" value="Unassembled WGS sequence"/>
</dbReference>
<evidence type="ECO:0000313" key="2">
    <source>
        <dbReference type="EMBL" id="KAH3863282.1"/>
    </source>
</evidence>
<dbReference type="AlphaFoldDB" id="A0A9D4RE43"/>
<feature type="region of interest" description="Disordered" evidence="1">
    <location>
        <begin position="46"/>
        <end position="65"/>
    </location>
</feature>
<reference evidence="2" key="2">
    <citation type="submission" date="2020-11" db="EMBL/GenBank/DDBJ databases">
        <authorList>
            <person name="McCartney M.A."/>
            <person name="Auch B."/>
            <person name="Kono T."/>
            <person name="Mallez S."/>
            <person name="Becker A."/>
            <person name="Gohl D.M."/>
            <person name="Silverstein K.A.T."/>
            <person name="Koren S."/>
            <person name="Bechman K.B."/>
            <person name="Herman A."/>
            <person name="Abrahante J.E."/>
            <person name="Garbe J."/>
        </authorList>
    </citation>
    <scope>NUCLEOTIDE SEQUENCE</scope>
    <source>
        <strain evidence="2">Duluth1</strain>
        <tissue evidence="2">Whole animal</tissue>
    </source>
</reference>
<organism evidence="2 3">
    <name type="scientific">Dreissena polymorpha</name>
    <name type="common">Zebra mussel</name>
    <name type="synonym">Mytilus polymorpha</name>
    <dbReference type="NCBI Taxonomy" id="45954"/>
    <lineage>
        <taxon>Eukaryota</taxon>
        <taxon>Metazoa</taxon>
        <taxon>Spiralia</taxon>
        <taxon>Lophotrochozoa</taxon>
        <taxon>Mollusca</taxon>
        <taxon>Bivalvia</taxon>
        <taxon>Autobranchia</taxon>
        <taxon>Heteroconchia</taxon>
        <taxon>Euheterodonta</taxon>
        <taxon>Imparidentia</taxon>
        <taxon>Neoheterodontei</taxon>
        <taxon>Myida</taxon>
        <taxon>Dreissenoidea</taxon>
        <taxon>Dreissenidae</taxon>
        <taxon>Dreissena</taxon>
    </lineage>
</organism>
<evidence type="ECO:0000256" key="1">
    <source>
        <dbReference type="SAM" id="MobiDB-lite"/>
    </source>
</evidence>
<dbReference type="EMBL" id="JAIWYP010000002">
    <property type="protein sequence ID" value="KAH3863282.1"/>
    <property type="molecule type" value="Genomic_DNA"/>
</dbReference>
<accession>A0A9D4RE43</accession>
<comment type="caution">
    <text evidence="2">The sequence shown here is derived from an EMBL/GenBank/DDBJ whole genome shotgun (WGS) entry which is preliminary data.</text>
</comment>
<name>A0A9D4RE43_DREPO</name>
<keyword evidence="3" id="KW-1185">Reference proteome</keyword>
<protein>
    <submittedName>
        <fullName evidence="2">Uncharacterized protein</fullName>
    </submittedName>
</protein>
<reference evidence="2" key="1">
    <citation type="journal article" date="2019" name="bioRxiv">
        <title>The Genome of the Zebra Mussel, Dreissena polymorpha: A Resource for Invasive Species Research.</title>
        <authorList>
            <person name="McCartney M.A."/>
            <person name="Auch B."/>
            <person name="Kono T."/>
            <person name="Mallez S."/>
            <person name="Zhang Y."/>
            <person name="Obille A."/>
            <person name="Becker A."/>
            <person name="Abrahante J.E."/>
            <person name="Garbe J."/>
            <person name="Badalamenti J.P."/>
            <person name="Herman A."/>
            <person name="Mangelson H."/>
            <person name="Liachko I."/>
            <person name="Sullivan S."/>
            <person name="Sone E.D."/>
            <person name="Koren S."/>
            <person name="Silverstein K.A.T."/>
            <person name="Beckman K.B."/>
            <person name="Gohl D.M."/>
        </authorList>
    </citation>
    <scope>NUCLEOTIDE SEQUENCE</scope>
    <source>
        <strain evidence="2">Duluth1</strain>
        <tissue evidence="2">Whole animal</tissue>
    </source>
</reference>
<gene>
    <name evidence="2" type="ORF">DPMN_026263</name>
</gene>
<proteinExistence type="predicted"/>
<evidence type="ECO:0000313" key="3">
    <source>
        <dbReference type="Proteomes" id="UP000828390"/>
    </source>
</evidence>
<sequence length="65" mass="6982">MAIPGARGGGRPRKSLSDCVRDYLHTSGLGYIDPQNRRVWKSGVRRSSCLLPTPATGTNPAADDK</sequence>